<dbReference type="GeneID" id="63844505"/>
<sequence>MAQISSKATDTTRTIHRKVKHMDSSRMSSMAREPALTLRDNPYPPPSHDPYQQQGYGAPTQGHYDPNRSTSPYPPQQVGQHDPNQQYGAPQQQGYHDPQQGYGAQQHGVPGQPGQPGGPAEGDRGLGSTLVGGAGGAFLGNKLGGGALGTIGGLVAGAIGANMLSDK</sequence>
<reference evidence="2" key="1">
    <citation type="submission" date="2020-01" db="EMBL/GenBank/DDBJ databases">
        <authorList>
            <consortium name="DOE Joint Genome Institute"/>
            <person name="Haridas S."/>
            <person name="Albert R."/>
            <person name="Binder M."/>
            <person name="Bloem J."/>
            <person name="Labutti K."/>
            <person name="Salamov A."/>
            <person name="Andreopoulos B."/>
            <person name="Baker S.E."/>
            <person name="Barry K."/>
            <person name="Bills G."/>
            <person name="Bluhm B.H."/>
            <person name="Cannon C."/>
            <person name="Castanera R."/>
            <person name="Culley D.E."/>
            <person name="Daum C."/>
            <person name="Ezra D."/>
            <person name="Gonzalez J.B."/>
            <person name="Henrissat B."/>
            <person name="Kuo A."/>
            <person name="Liang C."/>
            <person name="Lipzen A."/>
            <person name="Lutzoni F."/>
            <person name="Magnuson J."/>
            <person name="Mondo S."/>
            <person name="Nolan M."/>
            <person name="Ohm R."/>
            <person name="Pangilinan J."/>
            <person name="Park H.-J."/>
            <person name="Ramirez L."/>
            <person name="Alfaro M."/>
            <person name="Sun H."/>
            <person name="Tritt A."/>
            <person name="Yoshinaga Y."/>
            <person name="Zwiers L.-H."/>
            <person name="Turgeon B.G."/>
            <person name="Goodwin S.B."/>
            <person name="Spatafora J.W."/>
            <person name="Crous P.W."/>
            <person name="Grigoriev I.V."/>
        </authorList>
    </citation>
    <scope>NUCLEOTIDE SEQUENCE</scope>
    <source>
        <strain evidence="2">CBS 394.84</strain>
    </source>
</reference>
<feature type="compositionally biased region" description="Polar residues" evidence="1">
    <location>
        <begin position="67"/>
        <end position="94"/>
    </location>
</feature>
<evidence type="ECO:0000256" key="1">
    <source>
        <dbReference type="SAM" id="MobiDB-lite"/>
    </source>
</evidence>
<dbReference type="OrthoDB" id="3801009at2759"/>
<evidence type="ECO:0008006" key="4">
    <source>
        <dbReference type="Google" id="ProtNLM"/>
    </source>
</evidence>
<proteinExistence type="predicted"/>
<dbReference type="EMBL" id="ML976614">
    <property type="protein sequence ID" value="KAF1850733.1"/>
    <property type="molecule type" value="Genomic_DNA"/>
</dbReference>
<dbReference type="Proteomes" id="UP000800039">
    <property type="component" value="Unassembled WGS sequence"/>
</dbReference>
<feature type="compositionally biased region" description="Low complexity" evidence="1">
    <location>
        <begin position="103"/>
        <end position="112"/>
    </location>
</feature>
<dbReference type="PANTHER" id="PTHR37014:SF10">
    <property type="entry name" value="RICH PROTEIN MS8, PUTATIVE (AFU_ORTHOLOGUE AFUA_7G05650)-RELATED"/>
    <property type="match status" value="1"/>
</dbReference>
<evidence type="ECO:0000313" key="2">
    <source>
        <dbReference type="EMBL" id="KAF1850733.1"/>
    </source>
</evidence>
<dbReference type="RefSeq" id="XP_040793296.1">
    <property type="nucleotide sequence ID" value="XM_040927253.1"/>
</dbReference>
<accession>A0A9P4LDE0</accession>
<evidence type="ECO:0000313" key="3">
    <source>
        <dbReference type="Proteomes" id="UP000800039"/>
    </source>
</evidence>
<organism evidence="2 3">
    <name type="scientific">Cucurbitaria berberidis CBS 394.84</name>
    <dbReference type="NCBI Taxonomy" id="1168544"/>
    <lineage>
        <taxon>Eukaryota</taxon>
        <taxon>Fungi</taxon>
        <taxon>Dikarya</taxon>
        <taxon>Ascomycota</taxon>
        <taxon>Pezizomycotina</taxon>
        <taxon>Dothideomycetes</taxon>
        <taxon>Pleosporomycetidae</taxon>
        <taxon>Pleosporales</taxon>
        <taxon>Pleosporineae</taxon>
        <taxon>Cucurbitariaceae</taxon>
        <taxon>Cucurbitaria</taxon>
    </lineage>
</organism>
<protein>
    <recommendedName>
        <fullName evidence="4">Glycine zipper 2TM domain-containing protein</fullName>
    </recommendedName>
</protein>
<keyword evidence="3" id="KW-1185">Reference proteome</keyword>
<gene>
    <name evidence="2" type="ORF">K460DRAFT_20935</name>
</gene>
<name>A0A9P4LDE0_9PLEO</name>
<dbReference type="PANTHER" id="PTHR37014">
    <property type="entry name" value="EXPRESSION LETHALITY PROTEIN HEL10, PUTATIVE (AFU_ORTHOLOGUE AFUA_1G06580)-RELATED"/>
    <property type="match status" value="1"/>
</dbReference>
<dbReference type="AlphaFoldDB" id="A0A9P4LDE0"/>
<feature type="region of interest" description="Disordered" evidence="1">
    <location>
        <begin position="1"/>
        <end position="128"/>
    </location>
</feature>
<feature type="compositionally biased region" description="Polar residues" evidence="1">
    <location>
        <begin position="1"/>
        <end position="12"/>
    </location>
</feature>
<comment type="caution">
    <text evidence="2">The sequence shown here is derived from an EMBL/GenBank/DDBJ whole genome shotgun (WGS) entry which is preliminary data.</text>
</comment>